<evidence type="ECO:0000313" key="3">
    <source>
        <dbReference type="Proteomes" id="UP001201980"/>
    </source>
</evidence>
<proteinExistence type="predicted"/>
<feature type="compositionally biased region" description="Basic residues" evidence="1">
    <location>
        <begin position="131"/>
        <end position="144"/>
    </location>
</feature>
<dbReference type="EMBL" id="JAKWBI020000070">
    <property type="protein sequence ID" value="KAJ2903803.1"/>
    <property type="molecule type" value="Genomic_DNA"/>
</dbReference>
<name>A0AAD5RTJ4_9PEZI</name>
<comment type="caution">
    <text evidence="2">The sequence shown here is derived from an EMBL/GenBank/DDBJ whole genome shotgun (WGS) entry which is preliminary data.</text>
</comment>
<reference evidence="2" key="1">
    <citation type="submission" date="2022-07" db="EMBL/GenBank/DDBJ databases">
        <title>Draft genome sequence of Zalerion maritima ATCC 34329, a (micro)plastics degrading marine fungus.</title>
        <authorList>
            <person name="Paco A."/>
            <person name="Goncalves M.F.M."/>
            <person name="Rocha-Santos T.A.P."/>
            <person name="Alves A."/>
        </authorList>
    </citation>
    <scope>NUCLEOTIDE SEQUENCE</scope>
    <source>
        <strain evidence="2">ATCC 34329</strain>
    </source>
</reference>
<evidence type="ECO:0000313" key="2">
    <source>
        <dbReference type="EMBL" id="KAJ2903803.1"/>
    </source>
</evidence>
<evidence type="ECO:0000256" key="1">
    <source>
        <dbReference type="SAM" id="MobiDB-lite"/>
    </source>
</evidence>
<protein>
    <submittedName>
        <fullName evidence="2">Uncharacterized protein</fullName>
    </submittedName>
</protein>
<accession>A0AAD5RTJ4</accession>
<sequence length="188" mass="20132">MPGGHISANINTNHRDNKPLVGIPSFLPAAAFVDDDDPPADFKTTIFPYQTPHGHKPAILSHSATTHNTHSLADATFLGGGQQREPLLLPVGISSTVYIACPARFSNGRQERPQGAAPTSTRQPATDGHCIPRRKTPRPARPGRLRLGTAPAGHRQSTSRPPAGLPGQFTKDDRFVIPKPGELVVQLN</sequence>
<dbReference type="AlphaFoldDB" id="A0AAD5RTJ4"/>
<organism evidence="2 3">
    <name type="scientific">Zalerion maritima</name>
    <dbReference type="NCBI Taxonomy" id="339359"/>
    <lineage>
        <taxon>Eukaryota</taxon>
        <taxon>Fungi</taxon>
        <taxon>Dikarya</taxon>
        <taxon>Ascomycota</taxon>
        <taxon>Pezizomycotina</taxon>
        <taxon>Sordariomycetes</taxon>
        <taxon>Lulworthiomycetidae</taxon>
        <taxon>Lulworthiales</taxon>
        <taxon>Lulworthiaceae</taxon>
        <taxon>Zalerion</taxon>
    </lineage>
</organism>
<keyword evidence="3" id="KW-1185">Reference proteome</keyword>
<gene>
    <name evidence="2" type="ORF">MKZ38_009277</name>
</gene>
<feature type="region of interest" description="Disordered" evidence="1">
    <location>
        <begin position="108"/>
        <end position="175"/>
    </location>
</feature>
<dbReference type="Proteomes" id="UP001201980">
    <property type="component" value="Unassembled WGS sequence"/>
</dbReference>